<gene>
    <name evidence="1" type="ORF">RF11_00810</name>
</gene>
<evidence type="ECO:0000313" key="1">
    <source>
        <dbReference type="EMBL" id="KII65166.1"/>
    </source>
</evidence>
<protein>
    <submittedName>
        <fullName evidence="1">Uncharacterized protein</fullName>
    </submittedName>
</protein>
<dbReference type="AlphaFoldDB" id="A0A0C2MDF6"/>
<organism evidence="1 2">
    <name type="scientific">Thelohanellus kitauei</name>
    <name type="common">Myxosporean</name>
    <dbReference type="NCBI Taxonomy" id="669202"/>
    <lineage>
        <taxon>Eukaryota</taxon>
        <taxon>Metazoa</taxon>
        <taxon>Cnidaria</taxon>
        <taxon>Myxozoa</taxon>
        <taxon>Myxosporea</taxon>
        <taxon>Bivalvulida</taxon>
        <taxon>Platysporina</taxon>
        <taxon>Myxobolidae</taxon>
        <taxon>Thelohanellus</taxon>
    </lineage>
</organism>
<sequence>MFYTPYLNFDLGFRSLYGELYSMRNDFIRHSKRSRLLKSRSNFNEVLHDHIDDISLLLTDSAKTRYMNGPACGLCANGVENVSHILSRCLSRKTLLDKDTTDVISTFLRYYAIREYGRKREFPILPRFERLTRHYHP</sequence>
<evidence type="ECO:0000313" key="2">
    <source>
        <dbReference type="Proteomes" id="UP000031668"/>
    </source>
</evidence>
<accession>A0A0C2MDF6</accession>
<keyword evidence="2" id="KW-1185">Reference proteome</keyword>
<dbReference type="EMBL" id="JWZT01003974">
    <property type="protein sequence ID" value="KII65166.1"/>
    <property type="molecule type" value="Genomic_DNA"/>
</dbReference>
<proteinExistence type="predicted"/>
<name>A0A0C2MDF6_THEKT</name>
<comment type="caution">
    <text evidence="1">The sequence shown here is derived from an EMBL/GenBank/DDBJ whole genome shotgun (WGS) entry which is preliminary data.</text>
</comment>
<dbReference type="Proteomes" id="UP000031668">
    <property type="component" value="Unassembled WGS sequence"/>
</dbReference>
<reference evidence="1 2" key="1">
    <citation type="journal article" date="2014" name="Genome Biol. Evol.">
        <title>The genome of the myxosporean Thelohanellus kitauei shows adaptations to nutrient acquisition within its fish host.</title>
        <authorList>
            <person name="Yang Y."/>
            <person name="Xiong J."/>
            <person name="Zhou Z."/>
            <person name="Huo F."/>
            <person name="Miao W."/>
            <person name="Ran C."/>
            <person name="Liu Y."/>
            <person name="Zhang J."/>
            <person name="Feng J."/>
            <person name="Wang M."/>
            <person name="Wang M."/>
            <person name="Wang L."/>
            <person name="Yao B."/>
        </authorList>
    </citation>
    <scope>NUCLEOTIDE SEQUENCE [LARGE SCALE GENOMIC DNA]</scope>
    <source>
        <strain evidence="1">Wuqing</strain>
    </source>
</reference>